<dbReference type="NCBIfam" id="NF002879">
    <property type="entry name" value="PRK03333.1"/>
    <property type="match status" value="1"/>
</dbReference>
<evidence type="ECO:0000313" key="6">
    <source>
        <dbReference type="Proteomes" id="UP000755585"/>
    </source>
</evidence>
<reference evidence="5 6" key="1">
    <citation type="submission" date="2021-03" db="EMBL/GenBank/DDBJ databases">
        <title>Sequencing the genomes of 1000 actinobacteria strains.</title>
        <authorList>
            <person name="Klenk H.-P."/>
        </authorList>
    </citation>
    <scope>NUCLEOTIDE SEQUENCE [LARGE SCALE GENOMIC DNA]</scope>
    <source>
        <strain evidence="5 6">DSM 18824</strain>
    </source>
</reference>
<comment type="similarity">
    <text evidence="3">Belongs to the CoaE family.</text>
</comment>
<dbReference type="HAMAP" id="MF_00376">
    <property type="entry name" value="Dephospho_CoA_kinase"/>
    <property type="match status" value="1"/>
</dbReference>
<dbReference type="Proteomes" id="UP000755585">
    <property type="component" value="Unassembled WGS sequence"/>
</dbReference>
<evidence type="ECO:0000256" key="1">
    <source>
        <dbReference type="ARBA" id="ARBA00022741"/>
    </source>
</evidence>
<dbReference type="GO" id="GO:0004140">
    <property type="term" value="F:dephospho-CoA kinase activity"/>
    <property type="evidence" value="ECO:0007669"/>
    <property type="project" value="UniProtKB-EC"/>
</dbReference>
<dbReference type="PANTHER" id="PTHR10695">
    <property type="entry name" value="DEPHOSPHO-COA KINASE-RELATED"/>
    <property type="match status" value="1"/>
</dbReference>
<comment type="caution">
    <text evidence="5">The sequence shown here is derived from an EMBL/GenBank/DDBJ whole genome shotgun (WGS) entry which is preliminary data.</text>
</comment>
<keyword evidence="6" id="KW-1185">Reference proteome</keyword>
<gene>
    <name evidence="3" type="primary">coaE</name>
    <name evidence="5" type="ORF">JOF29_008396</name>
</gene>
<dbReference type="Gene3D" id="3.40.50.300">
    <property type="entry name" value="P-loop containing nucleotide triphosphate hydrolases"/>
    <property type="match status" value="1"/>
</dbReference>
<protein>
    <recommendedName>
        <fullName evidence="3 4">Dephospho-CoA kinase</fullName>
        <ecNumber evidence="3 4">2.7.1.24</ecNumber>
    </recommendedName>
    <alternativeName>
        <fullName evidence="3">Dephosphocoenzyme A kinase</fullName>
    </alternativeName>
</protein>
<dbReference type="PROSITE" id="PS51219">
    <property type="entry name" value="DPCK"/>
    <property type="match status" value="1"/>
</dbReference>
<keyword evidence="3 5" id="KW-0418">Kinase</keyword>
<dbReference type="NCBIfam" id="TIGR00152">
    <property type="entry name" value="dephospho-CoA kinase"/>
    <property type="match status" value="1"/>
</dbReference>
<keyword evidence="2 3" id="KW-0067">ATP-binding</keyword>
<keyword evidence="1 3" id="KW-0547">Nucleotide-binding</keyword>
<dbReference type="EC" id="2.7.1.24" evidence="3 4"/>
<dbReference type="InterPro" id="IPR027417">
    <property type="entry name" value="P-loop_NTPase"/>
</dbReference>
<dbReference type="InterPro" id="IPR001977">
    <property type="entry name" value="Depp_CoAkinase"/>
</dbReference>
<dbReference type="SUPFAM" id="SSF52540">
    <property type="entry name" value="P-loop containing nucleoside triphosphate hydrolases"/>
    <property type="match status" value="1"/>
</dbReference>
<keyword evidence="3" id="KW-0963">Cytoplasm</keyword>
<sequence>MLRVGLTGGIGSGKSAVSERLAARGAVVIDADVLAREVVARGTDGLAEVVAAFGPGVLTADGDLDRPALGKLVFGDETARRTLEAIIHPRVRLRSAQLEAAAADRSPSAIVVHDIPLLVETGQADRFDLVLVVDVPVEVQLERLTAQRGMAAAEAEQRIASQASRADRLAAADVVLDNSGSLEELDRRVAEVWATFEHRLSHGPDTKR</sequence>
<accession>A0ABS4V062</accession>
<keyword evidence="3 5" id="KW-0808">Transferase</keyword>
<comment type="catalytic activity">
    <reaction evidence="3">
        <text>3'-dephospho-CoA + ATP = ADP + CoA + H(+)</text>
        <dbReference type="Rhea" id="RHEA:18245"/>
        <dbReference type="ChEBI" id="CHEBI:15378"/>
        <dbReference type="ChEBI" id="CHEBI:30616"/>
        <dbReference type="ChEBI" id="CHEBI:57287"/>
        <dbReference type="ChEBI" id="CHEBI:57328"/>
        <dbReference type="ChEBI" id="CHEBI:456216"/>
        <dbReference type="EC" id="2.7.1.24"/>
    </reaction>
</comment>
<comment type="pathway">
    <text evidence="3">Cofactor biosynthesis; coenzyme A biosynthesis; CoA from (R)-pantothenate: step 5/5.</text>
</comment>
<dbReference type="EMBL" id="JAGINT010000002">
    <property type="protein sequence ID" value="MBP2357286.1"/>
    <property type="molecule type" value="Genomic_DNA"/>
</dbReference>
<dbReference type="CDD" id="cd02022">
    <property type="entry name" value="DPCK"/>
    <property type="match status" value="1"/>
</dbReference>
<comment type="subcellular location">
    <subcellularLocation>
        <location evidence="3">Cytoplasm</location>
    </subcellularLocation>
</comment>
<evidence type="ECO:0000256" key="4">
    <source>
        <dbReference type="NCBIfam" id="TIGR00152"/>
    </source>
</evidence>
<name>A0ABS4V062_9ACTN</name>
<comment type="function">
    <text evidence="3">Catalyzes the phosphorylation of the 3'-hydroxyl group of dephosphocoenzyme A to form coenzyme A.</text>
</comment>
<dbReference type="PANTHER" id="PTHR10695:SF46">
    <property type="entry name" value="BIFUNCTIONAL COENZYME A SYNTHASE-RELATED"/>
    <property type="match status" value="1"/>
</dbReference>
<dbReference type="RefSeq" id="WP_209699673.1">
    <property type="nucleotide sequence ID" value="NZ_BAAAVU010000040.1"/>
</dbReference>
<feature type="binding site" evidence="3">
    <location>
        <begin position="11"/>
        <end position="16"/>
    </location>
    <ligand>
        <name>ATP</name>
        <dbReference type="ChEBI" id="CHEBI:30616"/>
    </ligand>
</feature>
<evidence type="ECO:0000313" key="5">
    <source>
        <dbReference type="EMBL" id="MBP2357286.1"/>
    </source>
</evidence>
<evidence type="ECO:0000256" key="3">
    <source>
        <dbReference type="HAMAP-Rule" id="MF_00376"/>
    </source>
</evidence>
<organism evidence="5 6">
    <name type="scientific">Kribbella aluminosa</name>
    <dbReference type="NCBI Taxonomy" id="416017"/>
    <lineage>
        <taxon>Bacteria</taxon>
        <taxon>Bacillati</taxon>
        <taxon>Actinomycetota</taxon>
        <taxon>Actinomycetes</taxon>
        <taxon>Propionibacteriales</taxon>
        <taxon>Kribbellaceae</taxon>
        <taxon>Kribbella</taxon>
    </lineage>
</organism>
<evidence type="ECO:0000256" key="2">
    <source>
        <dbReference type="ARBA" id="ARBA00022840"/>
    </source>
</evidence>
<dbReference type="Pfam" id="PF01121">
    <property type="entry name" value="CoaE"/>
    <property type="match status" value="1"/>
</dbReference>
<keyword evidence="3" id="KW-0173">Coenzyme A biosynthesis</keyword>
<proteinExistence type="inferred from homology"/>